<sequence length="276" mass="30485">MILNDQKFVMYRGQLYEGARDSSIGDGNFVFGNGTYLTSHFGDASTYAAADTMINTDLPGNISRIAELNDIDYTTAKESILSKGDGQVVTAVITSKRLMHFGKEGLFDGKAISDNPELFERRLSLAMVESDVPPSVREHLIKATKKYNNDPAKLLMLYKSNGGSEILKNFASICNCDAFRLDSSISPVGSTYKGFDINHVVVLNDSCIENIRTDAPIFIDPCIYFPSFKGDASLLKLEHMSDCEEKMSNIMSELNQVNSKPVHIINELASKIKRVA</sequence>
<dbReference type="Proteomes" id="UP000241426">
    <property type="component" value="Unassembled WGS sequence"/>
</dbReference>
<reference evidence="1 2" key="1">
    <citation type="submission" date="2018-01" db="EMBL/GenBank/DDBJ databases">
        <title>Whole genome sequencing of Histamine producing bacteria.</title>
        <authorList>
            <person name="Butler K."/>
        </authorList>
    </citation>
    <scope>NUCLEOTIDE SEQUENCE [LARGE SCALE GENOMIC DNA]</scope>
    <source>
        <strain evidence="1 2">FS-7.2</strain>
    </source>
</reference>
<name>A0A2T3KM03_9GAMM</name>
<dbReference type="AlphaFoldDB" id="A0A2T3KM03"/>
<organism evidence="1 2">
    <name type="scientific">Photobacterium kishitanii</name>
    <dbReference type="NCBI Taxonomy" id="318456"/>
    <lineage>
        <taxon>Bacteria</taxon>
        <taxon>Pseudomonadati</taxon>
        <taxon>Pseudomonadota</taxon>
        <taxon>Gammaproteobacteria</taxon>
        <taxon>Vibrionales</taxon>
        <taxon>Vibrionaceae</taxon>
        <taxon>Photobacterium</taxon>
    </lineage>
</organism>
<proteinExistence type="predicted"/>
<protein>
    <submittedName>
        <fullName evidence="1">Uncharacterized protein</fullName>
    </submittedName>
</protein>
<accession>A0A2T3KM03</accession>
<dbReference type="EMBL" id="PYNF01000003">
    <property type="protein sequence ID" value="PSV00721.1"/>
    <property type="molecule type" value="Genomic_DNA"/>
</dbReference>
<comment type="caution">
    <text evidence="1">The sequence shown here is derived from an EMBL/GenBank/DDBJ whole genome shotgun (WGS) entry which is preliminary data.</text>
</comment>
<evidence type="ECO:0000313" key="2">
    <source>
        <dbReference type="Proteomes" id="UP000241426"/>
    </source>
</evidence>
<gene>
    <name evidence="1" type="ORF">C9J27_06150</name>
</gene>
<evidence type="ECO:0000313" key="1">
    <source>
        <dbReference type="EMBL" id="PSV00721.1"/>
    </source>
</evidence>